<dbReference type="Pfam" id="PF13358">
    <property type="entry name" value="DDE_3"/>
    <property type="match status" value="1"/>
</dbReference>
<dbReference type="KEGG" id="mmil:sm9_1536"/>
<dbReference type="Proteomes" id="UP000067738">
    <property type="component" value="Chromosome"/>
</dbReference>
<gene>
    <name evidence="2" type="ORF">sm9_1536</name>
</gene>
<keyword evidence="3" id="KW-1185">Reference proteome</keyword>
<sequence>MGNFSLIISETSKAHDIARAFIDIKIANTDITILKLLLNKVLLDSDLSPDQIQQKISEKNSTKEDFINKIMKNINNNELTTVELASKLEKQSKKENLDNQRRIDSTKRQVILENISKEEIKRYSYLEPKINIILDNYSVHKSQLVKEICEILNMNLIYLPPYSPQFNPIEQVWRTCKIEIKRKYYESKEKLEKFFVKTYFKVVNGGNFFNWWEKLNSFILIKRLFLTKVSNT</sequence>
<dbReference type="Gene3D" id="3.30.420.10">
    <property type="entry name" value="Ribonuclease H-like superfamily/Ribonuclease H"/>
    <property type="match status" value="1"/>
</dbReference>
<dbReference type="AlphaFoldDB" id="A0A0U3CLD3"/>
<reference evidence="2 3" key="1">
    <citation type="submission" date="2015-04" db="EMBL/GenBank/DDBJ databases">
        <title>The complete genome sequence of the rumen methanogen Methanobrevibacter millerae SM9.</title>
        <authorList>
            <person name="Leahy S.C."/>
            <person name="Kelly W.J."/>
            <person name="Pacheco D.M."/>
            <person name="Li D."/>
            <person name="Altermann E."/>
            <person name="Attwood G.T."/>
        </authorList>
    </citation>
    <scope>NUCLEOTIDE SEQUENCE [LARGE SCALE GENOMIC DNA]</scope>
    <source>
        <strain evidence="2 3">SM9</strain>
    </source>
</reference>
<dbReference type="InterPro" id="IPR036397">
    <property type="entry name" value="RNaseH_sf"/>
</dbReference>
<dbReference type="InterPro" id="IPR038717">
    <property type="entry name" value="Tc1-like_DDE_dom"/>
</dbReference>
<dbReference type="GO" id="GO:0003676">
    <property type="term" value="F:nucleic acid binding"/>
    <property type="evidence" value="ECO:0007669"/>
    <property type="project" value="InterPro"/>
</dbReference>
<proteinExistence type="predicted"/>
<evidence type="ECO:0000313" key="2">
    <source>
        <dbReference type="EMBL" id="ALT69308.1"/>
    </source>
</evidence>
<dbReference type="SUPFAM" id="SSF53098">
    <property type="entry name" value="Ribonuclease H-like"/>
    <property type="match status" value="1"/>
</dbReference>
<accession>A0A0U3CLD3</accession>
<feature type="domain" description="Tc1-like transposase DDE" evidence="1">
    <location>
        <begin position="81"/>
        <end position="191"/>
    </location>
</feature>
<protein>
    <submittedName>
        <fullName evidence="2">Transposase</fullName>
    </submittedName>
</protein>
<dbReference type="PATRIC" id="fig|230361.4.peg.1588"/>
<dbReference type="InterPro" id="IPR012337">
    <property type="entry name" value="RNaseH-like_sf"/>
</dbReference>
<dbReference type="PANTHER" id="PTHR46564">
    <property type="entry name" value="TRANSPOSASE"/>
    <property type="match status" value="1"/>
</dbReference>
<evidence type="ECO:0000259" key="1">
    <source>
        <dbReference type="Pfam" id="PF13358"/>
    </source>
</evidence>
<evidence type="ECO:0000313" key="3">
    <source>
        <dbReference type="Proteomes" id="UP000067738"/>
    </source>
</evidence>
<dbReference type="PANTHER" id="PTHR46564:SF1">
    <property type="entry name" value="TRANSPOSASE"/>
    <property type="match status" value="1"/>
</dbReference>
<name>A0A0U3CLD3_9EURY</name>
<organism evidence="2 3">
    <name type="scientific">Methanobrevibacter millerae</name>
    <dbReference type="NCBI Taxonomy" id="230361"/>
    <lineage>
        <taxon>Archaea</taxon>
        <taxon>Methanobacteriati</taxon>
        <taxon>Methanobacteriota</taxon>
        <taxon>Methanomada group</taxon>
        <taxon>Methanobacteria</taxon>
        <taxon>Methanobacteriales</taxon>
        <taxon>Methanobacteriaceae</taxon>
        <taxon>Methanobrevibacter</taxon>
    </lineage>
</organism>
<dbReference type="EMBL" id="CP011266">
    <property type="protein sequence ID" value="ALT69308.1"/>
    <property type="molecule type" value="Genomic_DNA"/>
</dbReference>